<evidence type="ECO:0000256" key="1">
    <source>
        <dbReference type="SAM" id="MobiDB-lite"/>
    </source>
</evidence>
<dbReference type="GO" id="GO:0005786">
    <property type="term" value="C:signal recognition particle, endoplasmic reticulum targeting"/>
    <property type="evidence" value="ECO:0007669"/>
    <property type="project" value="TreeGrafter"/>
</dbReference>
<evidence type="ECO:0000313" key="4">
    <source>
        <dbReference type="Proteomes" id="UP000190831"/>
    </source>
</evidence>
<dbReference type="InterPro" id="IPR039432">
    <property type="entry name" value="SRP9_dom"/>
</dbReference>
<reference evidence="3 4" key="1">
    <citation type="submission" date="2016-03" db="EMBL/GenBank/DDBJ databases">
        <authorList>
            <person name="Devillers H."/>
        </authorList>
    </citation>
    <scope>NUCLEOTIDE SEQUENCE [LARGE SCALE GENOMIC DNA]</scope>
    <source>
        <strain evidence="3">CBS 6772</strain>
    </source>
</reference>
<dbReference type="EMBL" id="LT598491">
    <property type="protein sequence ID" value="SCW04547.1"/>
    <property type="molecule type" value="Genomic_DNA"/>
</dbReference>
<feature type="compositionally biased region" description="Basic residues" evidence="1">
    <location>
        <begin position="119"/>
        <end position="132"/>
    </location>
</feature>
<dbReference type="GO" id="GO:0006614">
    <property type="term" value="P:SRP-dependent cotranslational protein targeting to membrane"/>
    <property type="evidence" value="ECO:0007669"/>
    <property type="project" value="InterPro"/>
</dbReference>
<dbReference type="Pfam" id="PF05486">
    <property type="entry name" value="SRP9-21"/>
    <property type="match status" value="1"/>
</dbReference>
<dbReference type="OMA" id="EPNSGKC"/>
<accession>A0A1G4MKY7</accession>
<evidence type="ECO:0000259" key="2">
    <source>
        <dbReference type="Pfam" id="PF05486"/>
    </source>
</evidence>
<gene>
    <name evidence="3" type="ORF">LAFE_0H15940G</name>
</gene>
<keyword evidence="4" id="KW-1185">Reference proteome</keyword>
<name>A0A1G4MKY7_LACFM</name>
<feature type="region of interest" description="Disordered" evidence="1">
    <location>
        <begin position="110"/>
        <end position="132"/>
    </location>
</feature>
<dbReference type="Gene3D" id="3.30.720.10">
    <property type="entry name" value="Signal recognition particle alu RNA binding heterodimer, srp9/1"/>
    <property type="match status" value="1"/>
</dbReference>
<dbReference type="STRING" id="4955.A0A1G4MKY7"/>
<feature type="domain" description="SRP9" evidence="2">
    <location>
        <begin position="3"/>
        <end position="75"/>
    </location>
</feature>
<dbReference type="GO" id="GO:0008312">
    <property type="term" value="F:7S RNA binding"/>
    <property type="evidence" value="ECO:0007669"/>
    <property type="project" value="InterPro"/>
</dbReference>
<dbReference type="OrthoDB" id="5419752at2759"/>
<dbReference type="Proteomes" id="UP000190831">
    <property type="component" value="Chromosome H"/>
</dbReference>
<sequence length="132" mass="14643">MSIKPLDSFITNSISLLEANPSQTLVSISYRNKDGQSLASFKAHNSHLGTTYKFRTSKSKDVSRLLSALGPRGVSITNGRIEKKKRHQKSKDVIGMSSLLVNTDVKEAVEEVASQPKSNSKKNKKKNKNKKR</sequence>
<protein>
    <submittedName>
        <fullName evidence="3">LAFE_0H15940g1_1</fullName>
    </submittedName>
</protein>
<dbReference type="PANTHER" id="PTHR12834">
    <property type="entry name" value="SIGNAL RECOGNITION PARTICLE 9 KDA PROTEIN"/>
    <property type="match status" value="1"/>
</dbReference>
<dbReference type="InterPro" id="IPR039914">
    <property type="entry name" value="SRP9-like"/>
</dbReference>
<dbReference type="InterPro" id="IPR009018">
    <property type="entry name" value="Signal_recog_particle_SRP9/14"/>
</dbReference>
<dbReference type="AlphaFoldDB" id="A0A1G4MKY7"/>
<evidence type="ECO:0000313" key="3">
    <source>
        <dbReference type="EMBL" id="SCW04547.1"/>
    </source>
</evidence>
<dbReference type="PANTHER" id="PTHR12834:SF12">
    <property type="entry name" value="SIGNAL RECOGNITION PARTICLE 9 KDA PROTEIN"/>
    <property type="match status" value="1"/>
</dbReference>
<organism evidence="3 4">
    <name type="scientific">Lachancea fermentati</name>
    <name type="common">Zygosaccharomyces fermentati</name>
    <dbReference type="NCBI Taxonomy" id="4955"/>
    <lineage>
        <taxon>Eukaryota</taxon>
        <taxon>Fungi</taxon>
        <taxon>Dikarya</taxon>
        <taxon>Ascomycota</taxon>
        <taxon>Saccharomycotina</taxon>
        <taxon>Saccharomycetes</taxon>
        <taxon>Saccharomycetales</taxon>
        <taxon>Saccharomycetaceae</taxon>
        <taxon>Lachancea</taxon>
    </lineage>
</organism>
<proteinExistence type="predicted"/>